<feature type="region of interest" description="Disordered" evidence="1">
    <location>
        <begin position="40"/>
        <end position="63"/>
    </location>
</feature>
<sequence>MVTDQHADDALAELDAHFEWIGERVGRDNCRGCPQINTAADFRKPVTPPARSPKPTCVNGGGA</sequence>
<evidence type="ECO:0000256" key="1">
    <source>
        <dbReference type="SAM" id="MobiDB-lite"/>
    </source>
</evidence>
<gene>
    <name evidence="2" type="ORF">GGD55_006177</name>
</gene>
<evidence type="ECO:0000313" key="2">
    <source>
        <dbReference type="EMBL" id="MBB5539427.1"/>
    </source>
</evidence>
<dbReference type="EMBL" id="JACHBK010000020">
    <property type="protein sequence ID" value="MBB5539427.1"/>
    <property type="molecule type" value="Genomic_DNA"/>
</dbReference>
<accession>A0A7W8UJ00</accession>
<dbReference type="Gene3D" id="1.10.357.10">
    <property type="entry name" value="Tetracycline Repressor, domain 2"/>
    <property type="match status" value="1"/>
</dbReference>
<dbReference type="AlphaFoldDB" id="A0A7W8UJ00"/>
<organism evidence="2 3">
    <name type="scientific">Rhizobium giardinii</name>
    <dbReference type="NCBI Taxonomy" id="56731"/>
    <lineage>
        <taxon>Bacteria</taxon>
        <taxon>Pseudomonadati</taxon>
        <taxon>Pseudomonadota</taxon>
        <taxon>Alphaproteobacteria</taxon>
        <taxon>Hyphomicrobiales</taxon>
        <taxon>Rhizobiaceae</taxon>
        <taxon>Rhizobium/Agrobacterium group</taxon>
        <taxon>Rhizobium</taxon>
    </lineage>
</organism>
<keyword evidence="3" id="KW-1185">Reference proteome</keyword>
<evidence type="ECO:0000313" key="3">
    <source>
        <dbReference type="Proteomes" id="UP000585507"/>
    </source>
</evidence>
<name>A0A7W8UJ00_9HYPH</name>
<protein>
    <submittedName>
        <fullName evidence="2">Uncharacterized protein</fullName>
    </submittedName>
</protein>
<reference evidence="2 3" key="1">
    <citation type="submission" date="2020-08" db="EMBL/GenBank/DDBJ databases">
        <title>Genomic Encyclopedia of Type Strains, Phase IV (KMG-V): Genome sequencing to study the core and pangenomes of soil and plant-associated prokaryotes.</title>
        <authorList>
            <person name="Whitman W."/>
        </authorList>
    </citation>
    <scope>NUCLEOTIDE SEQUENCE [LARGE SCALE GENOMIC DNA]</scope>
    <source>
        <strain evidence="2 3">SEMIA 4084</strain>
    </source>
</reference>
<comment type="caution">
    <text evidence="2">The sequence shown here is derived from an EMBL/GenBank/DDBJ whole genome shotgun (WGS) entry which is preliminary data.</text>
</comment>
<dbReference type="Proteomes" id="UP000585507">
    <property type="component" value="Unassembled WGS sequence"/>
</dbReference>
<proteinExistence type="predicted"/>